<organism evidence="9 10">
    <name type="scientific">Gibbsiella dentisursi</name>
    <dbReference type="NCBI Taxonomy" id="796890"/>
    <lineage>
        <taxon>Bacteria</taxon>
        <taxon>Pseudomonadati</taxon>
        <taxon>Pseudomonadota</taxon>
        <taxon>Gammaproteobacteria</taxon>
        <taxon>Enterobacterales</taxon>
        <taxon>Yersiniaceae</taxon>
        <taxon>Gibbsiella</taxon>
    </lineage>
</organism>
<sequence length="458" mass="50070">MTDITEQIKLKKTGFIRYLVVFMLFIVTAVNYGDRAVLSIAGVPMSEELGISSVSLGYIFSAFAWAYVLGQIPGGRLLDRFGSRRVYFWSIFLWSLFTMLQAGVFLLHGVTLFGTVSLAVAVLFLLRFIVGLAECPAFPGNSRVVSAWFPLKERGTASAVFNSAQYFATAIFAPIMGWFTHNYGWHSAFIFMGLIGIIISFIWLRIIYPPSQHPWVSKDELAYIEQGGALVNLDASLGKTEPQAAAFVEKETEQKITVKMLLSQRLLVGVYLGQYCISTLTWFFISWFPVYLIKERHMTILGAGFAASLPALCGFAGGILGGIVSDFMIKKGCSLSLARKTPIILGMLCSMSMLVCNYVDSVSLAIFFMSLAFFGKGFGALGWAVVADTSPKEAIGLSGGLFNTIGNIAGIVTPIIIGYIVAATGSFHGALMYVSFFAALTIFCYVFLVGEIKRVEFS</sequence>
<dbReference type="PANTHER" id="PTHR11662:SF399">
    <property type="entry name" value="FI19708P1-RELATED"/>
    <property type="match status" value="1"/>
</dbReference>
<keyword evidence="4 7" id="KW-1133">Transmembrane helix</keyword>
<feature type="transmembrane region" description="Helical" evidence="7">
    <location>
        <begin position="399"/>
        <end position="421"/>
    </location>
</feature>
<keyword evidence="3 7" id="KW-0812">Transmembrane</keyword>
<feature type="transmembrane region" description="Helical" evidence="7">
    <location>
        <begin position="366"/>
        <end position="387"/>
    </location>
</feature>
<dbReference type="Pfam" id="PF07690">
    <property type="entry name" value="MFS_1"/>
    <property type="match status" value="1"/>
</dbReference>
<protein>
    <submittedName>
        <fullName evidence="9">MFS transporter</fullName>
    </submittedName>
</protein>
<dbReference type="PANTHER" id="PTHR11662">
    <property type="entry name" value="SOLUTE CARRIER FAMILY 17"/>
    <property type="match status" value="1"/>
</dbReference>
<evidence type="ECO:0000256" key="4">
    <source>
        <dbReference type="ARBA" id="ARBA00022989"/>
    </source>
</evidence>
<dbReference type="SUPFAM" id="SSF103473">
    <property type="entry name" value="MFS general substrate transporter"/>
    <property type="match status" value="1"/>
</dbReference>
<evidence type="ECO:0000313" key="9">
    <source>
        <dbReference type="EMBL" id="GAA3887469.1"/>
    </source>
</evidence>
<proteinExistence type="inferred from homology"/>
<feature type="transmembrane region" description="Helical" evidence="7">
    <location>
        <begin position="185"/>
        <end position="208"/>
    </location>
</feature>
<comment type="similarity">
    <text evidence="6">Belongs to the major facilitator superfamily. Phthalate permease family.</text>
</comment>
<feature type="transmembrane region" description="Helical" evidence="7">
    <location>
        <begin position="427"/>
        <end position="448"/>
    </location>
</feature>
<feature type="domain" description="Major facilitator superfamily (MFS) profile" evidence="8">
    <location>
        <begin position="20"/>
        <end position="453"/>
    </location>
</feature>
<evidence type="ECO:0000313" key="10">
    <source>
        <dbReference type="Proteomes" id="UP001499994"/>
    </source>
</evidence>
<feature type="transmembrane region" description="Helical" evidence="7">
    <location>
        <begin position="266"/>
        <end position="288"/>
    </location>
</feature>
<feature type="transmembrane region" description="Helical" evidence="7">
    <location>
        <begin position="159"/>
        <end position="179"/>
    </location>
</feature>
<dbReference type="InterPro" id="IPR011701">
    <property type="entry name" value="MFS"/>
</dbReference>
<dbReference type="InterPro" id="IPR000849">
    <property type="entry name" value="Sugar_P_transporter"/>
</dbReference>
<dbReference type="Gene3D" id="1.20.1250.20">
    <property type="entry name" value="MFS general substrate transporter like domains"/>
    <property type="match status" value="2"/>
</dbReference>
<evidence type="ECO:0000256" key="3">
    <source>
        <dbReference type="ARBA" id="ARBA00022692"/>
    </source>
</evidence>
<keyword evidence="10" id="KW-1185">Reference proteome</keyword>
<feature type="transmembrane region" description="Helical" evidence="7">
    <location>
        <begin position="86"/>
        <end position="107"/>
    </location>
</feature>
<dbReference type="InterPro" id="IPR036259">
    <property type="entry name" value="MFS_trans_sf"/>
</dbReference>
<dbReference type="EMBL" id="BAABDG010000002">
    <property type="protein sequence ID" value="GAA3887469.1"/>
    <property type="molecule type" value="Genomic_DNA"/>
</dbReference>
<feature type="transmembrane region" description="Helical" evidence="7">
    <location>
        <begin position="341"/>
        <end position="360"/>
    </location>
</feature>
<comment type="subcellular location">
    <subcellularLocation>
        <location evidence="1">Cell membrane</location>
        <topology evidence="1">Multi-pass membrane protein</topology>
    </subcellularLocation>
</comment>
<reference evidence="10" key="1">
    <citation type="journal article" date="2019" name="Int. J. Syst. Evol. Microbiol.">
        <title>The Global Catalogue of Microorganisms (GCM) 10K type strain sequencing project: providing services to taxonomists for standard genome sequencing and annotation.</title>
        <authorList>
            <consortium name="The Broad Institute Genomics Platform"/>
            <consortium name="The Broad Institute Genome Sequencing Center for Infectious Disease"/>
            <person name="Wu L."/>
            <person name="Ma J."/>
        </authorList>
    </citation>
    <scope>NUCLEOTIDE SEQUENCE [LARGE SCALE GENOMIC DNA]</scope>
    <source>
        <strain evidence="10">JCM 17201</strain>
    </source>
</reference>
<feature type="transmembrane region" description="Helical" evidence="7">
    <location>
        <begin position="53"/>
        <end position="74"/>
    </location>
</feature>
<feature type="transmembrane region" description="Helical" evidence="7">
    <location>
        <begin position="15"/>
        <end position="33"/>
    </location>
</feature>
<evidence type="ECO:0000256" key="1">
    <source>
        <dbReference type="ARBA" id="ARBA00004651"/>
    </source>
</evidence>
<evidence type="ECO:0000259" key="8">
    <source>
        <dbReference type="PROSITE" id="PS50850"/>
    </source>
</evidence>
<keyword evidence="2" id="KW-1003">Cell membrane</keyword>
<dbReference type="RefSeq" id="WP_279022567.1">
    <property type="nucleotide sequence ID" value="NZ_BAABDG010000002.1"/>
</dbReference>
<comment type="caution">
    <text evidence="9">The sequence shown here is derived from an EMBL/GenBank/DDBJ whole genome shotgun (WGS) entry which is preliminary data.</text>
</comment>
<gene>
    <name evidence="9" type="ORF">GCM10022405_11270</name>
</gene>
<feature type="transmembrane region" description="Helical" evidence="7">
    <location>
        <begin position="300"/>
        <end position="329"/>
    </location>
</feature>
<dbReference type="PROSITE" id="PS50850">
    <property type="entry name" value="MFS"/>
    <property type="match status" value="1"/>
</dbReference>
<dbReference type="PIRSF" id="PIRSF002808">
    <property type="entry name" value="Hexose_phosphate_transp"/>
    <property type="match status" value="1"/>
</dbReference>
<accession>A0ABP7KXG4</accession>
<dbReference type="Proteomes" id="UP001499994">
    <property type="component" value="Unassembled WGS sequence"/>
</dbReference>
<dbReference type="InterPro" id="IPR020846">
    <property type="entry name" value="MFS_dom"/>
</dbReference>
<name>A0ABP7KXG4_9GAMM</name>
<dbReference type="NCBIfam" id="TIGR00893">
    <property type="entry name" value="2A0114"/>
    <property type="match status" value="1"/>
</dbReference>
<dbReference type="CDD" id="cd17319">
    <property type="entry name" value="MFS_ExuT_GudP_like"/>
    <property type="match status" value="1"/>
</dbReference>
<evidence type="ECO:0000256" key="2">
    <source>
        <dbReference type="ARBA" id="ARBA00022475"/>
    </source>
</evidence>
<evidence type="ECO:0000256" key="6">
    <source>
        <dbReference type="ARBA" id="ARBA00038514"/>
    </source>
</evidence>
<evidence type="ECO:0000256" key="5">
    <source>
        <dbReference type="ARBA" id="ARBA00023136"/>
    </source>
</evidence>
<dbReference type="InterPro" id="IPR050382">
    <property type="entry name" value="MFS_Na/Anion_cotransporter"/>
</dbReference>
<feature type="transmembrane region" description="Helical" evidence="7">
    <location>
        <begin position="113"/>
        <end position="138"/>
    </location>
</feature>
<keyword evidence="5 7" id="KW-0472">Membrane</keyword>
<evidence type="ECO:0000256" key="7">
    <source>
        <dbReference type="SAM" id="Phobius"/>
    </source>
</evidence>